<evidence type="ECO:0000313" key="2">
    <source>
        <dbReference type="EMBL" id="KAJ3603723.1"/>
    </source>
</evidence>
<feature type="region of interest" description="Disordered" evidence="1">
    <location>
        <begin position="30"/>
        <end position="61"/>
    </location>
</feature>
<comment type="caution">
    <text evidence="2">The sequence shown here is derived from an EMBL/GenBank/DDBJ whole genome shotgun (WGS) entry which is preliminary data.</text>
</comment>
<dbReference type="AlphaFoldDB" id="A0A9Q0EDS6"/>
<sequence length="175" mass="18008">MYGGGGGGEADGGLVVFAMGGDEPIIRAAITEGEVGKEGGNKERSKRGDEEEQIDPVDTDTVCGIIADWSGDKEPEGVRNHGVISHSHISSLHKHSGVAVVGQRGTPCCPGPRQTPSWTSSSPGPRQTPPWTSSAPLLDRPCSGPALPCLGQVCPGPSQTPPWTSSALGPRQSPP</sequence>
<keyword evidence="3" id="KW-1185">Reference proteome</keyword>
<evidence type="ECO:0000256" key="1">
    <source>
        <dbReference type="SAM" id="MobiDB-lite"/>
    </source>
</evidence>
<feature type="compositionally biased region" description="Polar residues" evidence="1">
    <location>
        <begin position="114"/>
        <end position="135"/>
    </location>
</feature>
<evidence type="ECO:0000313" key="3">
    <source>
        <dbReference type="Proteomes" id="UP001148018"/>
    </source>
</evidence>
<feature type="region of interest" description="Disordered" evidence="1">
    <location>
        <begin position="88"/>
        <end position="175"/>
    </location>
</feature>
<reference evidence="2" key="1">
    <citation type="submission" date="2022-07" db="EMBL/GenBank/DDBJ databases">
        <title>Chromosome-level genome of Muraenolepis orangiensis.</title>
        <authorList>
            <person name="Kim J."/>
        </authorList>
    </citation>
    <scope>NUCLEOTIDE SEQUENCE</scope>
    <source>
        <strain evidence="2">KU_S4_2022</strain>
        <tissue evidence="2">Muscle</tissue>
    </source>
</reference>
<accession>A0A9Q0EDS6</accession>
<dbReference type="EMBL" id="JANIIK010000044">
    <property type="protein sequence ID" value="KAJ3603723.1"/>
    <property type="molecule type" value="Genomic_DNA"/>
</dbReference>
<feature type="compositionally biased region" description="Basic and acidic residues" evidence="1">
    <location>
        <begin position="34"/>
        <end position="49"/>
    </location>
</feature>
<dbReference type="Proteomes" id="UP001148018">
    <property type="component" value="Unassembled WGS sequence"/>
</dbReference>
<protein>
    <submittedName>
        <fullName evidence="2">Uncharacterized protein</fullName>
    </submittedName>
</protein>
<organism evidence="2 3">
    <name type="scientific">Muraenolepis orangiensis</name>
    <name type="common">Patagonian moray cod</name>
    <dbReference type="NCBI Taxonomy" id="630683"/>
    <lineage>
        <taxon>Eukaryota</taxon>
        <taxon>Metazoa</taxon>
        <taxon>Chordata</taxon>
        <taxon>Craniata</taxon>
        <taxon>Vertebrata</taxon>
        <taxon>Euteleostomi</taxon>
        <taxon>Actinopterygii</taxon>
        <taxon>Neopterygii</taxon>
        <taxon>Teleostei</taxon>
        <taxon>Neoteleostei</taxon>
        <taxon>Acanthomorphata</taxon>
        <taxon>Zeiogadaria</taxon>
        <taxon>Gadariae</taxon>
        <taxon>Gadiformes</taxon>
        <taxon>Muraenolepidoidei</taxon>
        <taxon>Muraenolepididae</taxon>
        <taxon>Muraenolepis</taxon>
    </lineage>
</organism>
<gene>
    <name evidence="2" type="ORF">NHX12_028464</name>
</gene>
<proteinExistence type="predicted"/>
<name>A0A9Q0EDS6_9TELE</name>